<evidence type="ECO:0000259" key="1">
    <source>
        <dbReference type="Pfam" id="PF00668"/>
    </source>
</evidence>
<dbReference type="Gene3D" id="3.30.559.30">
    <property type="entry name" value="Nonribosomal peptide synthetase, condensation domain"/>
    <property type="match status" value="1"/>
</dbReference>
<evidence type="ECO:0000313" key="2">
    <source>
        <dbReference type="EMBL" id="KAL2911121.1"/>
    </source>
</evidence>
<evidence type="ECO:0000313" key="3">
    <source>
        <dbReference type="Proteomes" id="UP001527925"/>
    </source>
</evidence>
<comment type="caution">
    <text evidence="2">The sequence shown here is derived from an EMBL/GenBank/DDBJ whole genome shotgun (WGS) entry which is preliminary data.</text>
</comment>
<name>A0ABR4MV47_9FUNG</name>
<dbReference type="InterPro" id="IPR001242">
    <property type="entry name" value="Condensation_dom"/>
</dbReference>
<dbReference type="Proteomes" id="UP001527925">
    <property type="component" value="Unassembled WGS sequence"/>
</dbReference>
<dbReference type="PANTHER" id="PTHR45527">
    <property type="entry name" value="NONRIBOSOMAL PEPTIDE SYNTHETASE"/>
    <property type="match status" value="1"/>
</dbReference>
<protein>
    <recommendedName>
        <fullName evidence="1">Condensation domain-containing protein</fullName>
    </recommendedName>
</protein>
<accession>A0ABR4MV47</accession>
<proteinExistence type="predicted"/>
<dbReference type="PANTHER" id="PTHR45527:SF1">
    <property type="entry name" value="FATTY ACID SYNTHASE"/>
    <property type="match status" value="1"/>
</dbReference>
<dbReference type="SUPFAM" id="SSF52777">
    <property type="entry name" value="CoA-dependent acyltransferases"/>
    <property type="match status" value="1"/>
</dbReference>
<gene>
    <name evidence="2" type="ORF">HK105_209426</name>
</gene>
<keyword evidence="3" id="KW-1185">Reference proteome</keyword>
<feature type="non-terminal residue" evidence="2">
    <location>
        <position position="1"/>
    </location>
</feature>
<feature type="domain" description="Condensation" evidence="1">
    <location>
        <begin position="18"/>
        <end position="204"/>
    </location>
</feature>
<organism evidence="2 3">
    <name type="scientific">Polyrhizophydium stewartii</name>
    <dbReference type="NCBI Taxonomy" id="2732419"/>
    <lineage>
        <taxon>Eukaryota</taxon>
        <taxon>Fungi</taxon>
        <taxon>Fungi incertae sedis</taxon>
        <taxon>Chytridiomycota</taxon>
        <taxon>Chytridiomycota incertae sedis</taxon>
        <taxon>Chytridiomycetes</taxon>
        <taxon>Rhizophydiales</taxon>
        <taxon>Rhizophydiales incertae sedis</taxon>
        <taxon>Polyrhizophydium</taxon>
    </lineage>
</organism>
<dbReference type="Pfam" id="PF00668">
    <property type="entry name" value="Condensation"/>
    <property type="match status" value="1"/>
</dbReference>
<sequence length="275" mass="29212">RTGAKYGELRASVNLPHLAAVCKAHGVTTSTVLRLAWALVLRHFTRSEHVVFGSVVSGRDGGVDGIDEIVGVLINTIVVPAHLPLDASVASALAAMQSFSADAINHSDVGLVNAQRAAGMASSSDLFDTIMVFENYPTAEASSTTPTLLETVRMVDFWDTCILGQAAQADSKILVNLSYLQKVIGYDTAKSFLDMFILILGQVCDSGVALHNITTENILFNVLVEAKSKNAAEPLHLIVAQSTVSTTGISLKPSGQLEKQIARDILSQLLSCFSS</sequence>
<dbReference type="EMBL" id="JADGIZ020000165">
    <property type="protein sequence ID" value="KAL2911121.1"/>
    <property type="molecule type" value="Genomic_DNA"/>
</dbReference>
<reference evidence="2 3" key="1">
    <citation type="submission" date="2023-09" db="EMBL/GenBank/DDBJ databases">
        <title>Pangenome analysis of Batrachochytrium dendrobatidis and related Chytrids.</title>
        <authorList>
            <person name="Yacoub M.N."/>
            <person name="Stajich J.E."/>
            <person name="James T.Y."/>
        </authorList>
    </citation>
    <scope>NUCLEOTIDE SEQUENCE [LARGE SCALE GENOMIC DNA]</scope>
    <source>
        <strain evidence="2 3">JEL0888</strain>
    </source>
</reference>